<proteinExistence type="predicted"/>
<name>A0AAN6IT76_EXODE</name>
<dbReference type="Gene3D" id="3.40.630.30">
    <property type="match status" value="1"/>
</dbReference>
<dbReference type="AlphaFoldDB" id="A0AAN6IT76"/>
<dbReference type="Proteomes" id="UP001161757">
    <property type="component" value="Unassembled WGS sequence"/>
</dbReference>
<feature type="domain" description="N-acetyltransferase" evidence="2">
    <location>
        <begin position="108"/>
        <end position="168"/>
    </location>
</feature>
<reference evidence="3" key="1">
    <citation type="submission" date="2023-01" db="EMBL/GenBank/DDBJ databases">
        <title>Exophiala dermititidis isolated from Cystic Fibrosis Patient.</title>
        <authorList>
            <person name="Kurbessoian T."/>
            <person name="Crocker A."/>
            <person name="Murante D."/>
            <person name="Hogan D.A."/>
            <person name="Stajich J.E."/>
        </authorList>
    </citation>
    <scope>NUCLEOTIDE SEQUENCE</scope>
    <source>
        <strain evidence="3">Ex8</strain>
    </source>
</reference>
<dbReference type="GO" id="GO:0016747">
    <property type="term" value="F:acyltransferase activity, transferring groups other than amino-acyl groups"/>
    <property type="evidence" value="ECO:0007669"/>
    <property type="project" value="InterPro"/>
</dbReference>
<sequence length="212" mass="23291">MTESNTKFTIHRIPAGEVSPTRIQPILDLSNLIFDTARSPPTHHSSIEVWRQRLSPPPPQSGLPAPILVYATATEGFKSESSSSTTNNDPTGHDDHVGSPIGQDQVGSPPIGFIFAIPRTDSDPSIPSPTLHIWLAGVSEQARGTGVFAALMAEVEQHARRDENESRVKVMSVCTYPKRFGKMFAILQRQGWEIRQWLEDGEKVLFVKGLGV</sequence>
<dbReference type="Pfam" id="PF00583">
    <property type="entry name" value="Acetyltransf_1"/>
    <property type="match status" value="1"/>
</dbReference>
<dbReference type="CDD" id="cd04301">
    <property type="entry name" value="NAT_SF"/>
    <property type="match status" value="1"/>
</dbReference>
<dbReference type="InterPro" id="IPR016181">
    <property type="entry name" value="Acyl_CoA_acyltransferase"/>
</dbReference>
<gene>
    <name evidence="3" type="ORF">HRR80_005304</name>
</gene>
<evidence type="ECO:0000259" key="2">
    <source>
        <dbReference type="Pfam" id="PF00583"/>
    </source>
</evidence>
<feature type="compositionally biased region" description="Polar residues" evidence="1">
    <location>
        <begin position="79"/>
        <end position="90"/>
    </location>
</feature>
<evidence type="ECO:0000313" key="4">
    <source>
        <dbReference type="Proteomes" id="UP001161757"/>
    </source>
</evidence>
<organism evidence="3 4">
    <name type="scientific">Exophiala dermatitidis</name>
    <name type="common">Black yeast-like fungus</name>
    <name type="synonym">Wangiella dermatitidis</name>
    <dbReference type="NCBI Taxonomy" id="5970"/>
    <lineage>
        <taxon>Eukaryota</taxon>
        <taxon>Fungi</taxon>
        <taxon>Dikarya</taxon>
        <taxon>Ascomycota</taxon>
        <taxon>Pezizomycotina</taxon>
        <taxon>Eurotiomycetes</taxon>
        <taxon>Chaetothyriomycetidae</taxon>
        <taxon>Chaetothyriales</taxon>
        <taxon>Herpotrichiellaceae</taxon>
        <taxon>Exophiala</taxon>
    </lineage>
</organism>
<protein>
    <recommendedName>
        <fullName evidence="2">N-acetyltransferase domain-containing protein</fullName>
    </recommendedName>
</protein>
<evidence type="ECO:0000256" key="1">
    <source>
        <dbReference type="SAM" id="MobiDB-lite"/>
    </source>
</evidence>
<dbReference type="SUPFAM" id="SSF55729">
    <property type="entry name" value="Acyl-CoA N-acyltransferases (Nat)"/>
    <property type="match status" value="1"/>
</dbReference>
<feature type="region of interest" description="Disordered" evidence="1">
    <location>
        <begin position="76"/>
        <end position="103"/>
    </location>
</feature>
<dbReference type="InterPro" id="IPR000182">
    <property type="entry name" value="GNAT_dom"/>
</dbReference>
<evidence type="ECO:0000313" key="3">
    <source>
        <dbReference type="EMBL" id="KAJ8990524.1"/>
    </source>
</evidence>
<accession>A0AAN6IT76</accession>
<comment type="caution">
    <text evidence="3">The sequence shown here is derived from an EMBL/GenBank/DDBJ whole genome shotgun (WGS) entry which is preliminary data.</text>
</comment>
<dbReference type="EMBL" id="JAJGCB010000010">
    <property type="protein sequence ID" value="KAJ8990524.1"/>
    <property type="molecule type" value="Genomic_DNA"/>
</dbReference>